<name>A0ABP8YCT2_9MICO</name>
<dbReference type="Pfam" id="PF13826">
    <property type="entry name" value="Monooxy_af470-like"/>
    <property type="match status" value="1"/>
</dbReference>
<protein>
    <submittedName>
        <fullName evidence="1">DUF4188 domain-containing protein</fullName>
    </submittedName>
</protein>
<organism evidence="1 2">
    <name type="scientific">Isoptericola chiayiensis</name>
    <dbReference type="NCBI Taxonomy" id="579446"/>
    <lineage>
        <taxon>Bacteria</taxon>
        <taxon>Bacillati</taxon>
        <taxon>Actinomycetota</taxon>
        <taxon>Actinomycetes</taxon>
        <taxon>Micrococcales</taxon>
        <taxon>Promicromonosporaceae</taxon>
        <taxon>Isoptericola</taxon>
    </lineage>
</organism>
<gene>
    <name evidence="1" type="ORF">GCM10023216_15350</name>
</gene>
<keyword evidence="2" id="KW-1185">Reference proteome</keyword>
<reference evidence="2" key="1">
    <citation type="journal article" date="2019" name="Int. J. Syst. Evol. Microbiol.">
        <title>The Global Catalogue of Microorganisms (GCM) 10K type strain sequencing project: providing services to taxonomists for standard genome sequencing and annotation.</title>
        <authorList>
            <consortium name="The Broad Institute Genomics Platform"/>
            <consortium name="The Broad Institute Genome Sequencing Center for Infectious Disease"/>
            <person name="Wu L."/>
            <person name="Ma J."/>
        </authorList>
    </citation>
    <scope>NUCLEOTIDE SEQUENCE [LARGE SCALE GENOMIC DNA]</scope>
    <source>
        <strain evidence="2">JCM 18063</strain>
    </source>
</reference>
<sequence>MTTLTTHDHHGELAVFLIGARVERLWRPDAWWPAMAAMRPMLAELTADADSGFLGGTTLLGSRGPTMVQYWRSVEHVYAYANDDARRHRPAWAEFYRRARRVPGAVTVWHETFRVPADGHESLYVGAPARFGLAAATGAVPAARRGRTARERLAHASEEA</sequence>
<proteinExistence type="predicted"/>
<evidence type="ECO:0000313" key="2">
    <source>
        <dbReference type="Proteomes" id="UP001500956"/>
    </source>
</evidence>
<evidence type="ECO:0000313" key="1">
    <source>
        <dbReference type="EMBL" id="GAA4725883.1"/>
    </source>
</evidence>
<dbReference type="InterPro" id="IPR025444">
    <property type="entry name" value="Monooxy_af470"/>
</dbReference>
<dbReference type="Proteomes" id="UP001500956">
    <property type="component" value="Unassembled WGS sequence"/>
</dbReference>
<accession>A0ABP8YCT2</accession>
<dbReference type="RefSeq" id="WP_172149248.1">
    <property type="nucleotide sequence ID" value="NZ_BAABID010000008.1"/>
</dbReference>
<dbReference type="EMBL" id="BAABID010000008">
    <property type="protein sequence ID" value="GAA4725883.1"/>
    <property type="molecule type" value="Genomic_DNA"/>
</dbReference>
<comment type="caution">
    <text evidence="1">The sequence shown here is derived from an EMBL/GenBank/DDBJ whole genome shotgun (WGS) entry which is preliminary data.</text>
</comment>